<protein>
    <submittedName>
        <fullName evidence="1">Uncharacterized protein</fullName>
    </submittedName>
</protein>
<sequence>MRASLTQRYCGGAKPHFLMIGTGPVFTSSPLAPPTPLSPSPPASLVITLGHRPVFDRIIIIPTTSSVDDHRFETAAALDEHISAAPSETVHPAEIKEEVEKKAPCLQNQFAPAACGHKDVLVFGPWGLHQDGCRPDFLAQLPIDIHRQRRDGTILIAEFVP</sequence>
<evidence type="ECO:0000313" key="1">
    <source>
        <dbReference type="EMBL" id="CAB1449744.1"/>
    </source>
</evidence>
<dbReference type="AlphaFoldDB" id="A0A9N7Z5N7"/>
<organism evidence="1 2">
    <name type="scientific">Pleuronectes platessa</name>
    <name type="common">European plaice</name>
    <dbReference type="NCBI Taxonomy" id="8262"/>
    <lineage>
        <taxon>Eukaryota</taxon>
        <taxon>Metazoa</taxon>
        <taxon>Chordata</taxon>
        <taxon>Craniata</taxon>
        <taxon>Vertebrata</taxon>
        <taxon>Euteleostomi</taxon>
        <taxon>Actinopterygii</taxon>
        <taxon>Neopterygii</taxon>
        <taxon>Teleostei</taxon>
        <taxon>Neoteleostei</taxon>
        <taxon>Acanthomorphata</taxon>
        <taxon>Carangaria</taxon>
        <taxon>Pleuronectiformes</taxon>
        <taxon>Pleuronectoidei</taxon>
        <taxon>Pleuronectidae</taxon>
        <taxon>Pleuronectes</taxon>
    </lineage>
</organism>
<evidence type="ECO:0000313" key="2">
    <source>
        <dbReference type="Proteomes" id="UP001153269"/>
    </source>
</evidence>
<proteinExistence type="predicted"/>
<gene>
    <name evidence="1" type="ORF">PLEPLA_LOCUS37429</name>
</gene>
<comment type="caution">
    <text evidence="1">The sequence shown here is derived from an EMBL/GenBank/DDBJ whole genome shotgun (WGS) entry which is preliminary data.</text>
</comment>
<accession>A0A9N7Z5N7</accession>
<dbReference type="Proteomes" id="UP001153269">
    <property type="component" value="Unassembled WGS sequence"/>
</dbReference>
<name>A0A9N7Z5N7_PLEPL</name>
<dbReference type="EMBL" id="CADEAL010004025">
    <property type="protein sequence ID" value="CAB1449744.1"/>
    <property type="molecule type" value="Genomic_DNA"/>
</dbReference>
<reference evidence="1" key="1">
    <citation type="submission" date="2020-03" db="EMBL/GenBank/DDBJ databases">
        <authorList>
            <person name="Weist P."/>
        </authorList>
    </citation>
    <scope>NUCLEOTIDE SEQUENCE</scope>
</reference>
<keyword evidence="2" id="KW-1185">Reference proteome</keyword>